<proteinExistence type="predicted"/>
<evidence type="ECO:0008006" key="3">
    <source>
        <dbReference type="Google" id="ProtNLM"/>
    </source>
</evidence>
<reference evidence="1 2" key="1">
    <citation type="submission" date="2024-06" db="EMBL/GenBank/DDBJ databases">
        <title>Genomic Encyclopedia of Type Strains, Phase IV (KMG-IV): sequencing the most valuable type-strain genomes for metagenomic binning, comparative biology and taxonomic classification.</title>
        <authorList>
            <person name="Goeker M."/>
        </authorList>
    </citation>
    <scope>NUCLEOTIDE SEQUENCE [LARGE SCALE GENOMIC DNA]</scope>
    <source>
        <strain evidence="1 2">DSM 23650</strain>
    </source>
</reference>
<dbReference type="InterPro" id="IPR027417">
    <property type="entry name" value="P-loop_NTPase"/>
</dbReference>
<accession>A0ABV2FP61</accession>
<protein>
    <recommendedName>
        <fullName evidence="3">Phage terminase large subunit N-terminal domain-containing protein</fullName>
    </recommendedName>
</protein>
<organism evidence="1 2">
    <name type="scientific">Bartonella japonica</name>
    <dbReference type="NCBI Taxonomy" id="357761"/>
    <lineage>
        <taxon>Bacteria</taxon>
        <taxon>Pseudomonadati</taxon>
        <taxon>Pseudomonadota</taxon>
        <taxon>Alphaproteobacteria</taxon>
        <taxon>Hyphomicrobiales</taxon>
        <taxon>Bartonellaceae</taxon>
        <taxon>Bartonella</taxon>
    </lineage>
</organism>
<dbReference type="Proteomes" id="UP001549112">
    <property type="component" value="Unassembled WGS sequence"/>
</dbReference>
<name>A0ABV2FP61_9HYPH</name>
<comment type="caution">
    <text evidence="1">The sequence shown here is derived from an EMBL/GenBank/DDBJ whole genome shotgun (WGS) entry which is preliminary data.</text>
</comment>
<dbReference type="EMBL" id="JBEPLT010000009">
    <property type="protein sequence ID" value="MET3560356.1"/>
    <property type="molecule type" value="Genomic_DNA"/>
</dbReference>
<gene>
    <name evidence="1" type="ORF">ABID39_001050</name>
</gene>
<evidence type="ECO:0000313" key="1">
    <source>
        <dbReference type="EMBL" id="MET3560356.1"/>
    </source>
</evidence>
<sequence>MTTRQIKIVPKLIPIFTGKAAVRAAWGGRGSGKTRSFALMAALKGYQFGMEGISGVILCARQFQNSLAESSLEEIKRAIEAHDFLRDYYKVGEASIKSNDKRGIGSGAEYDWSNYKADRIIVKRAIIRLKIENAVNKKSDADVRVELSRWVRNK</sequence>
<keyword evidence="2" id="KW-1185">Reference proteome</keyword>
<dbReference type="Gene3D" id="3.40.50.300">
    <property type="entry name" value="P-loop containing nucleotide triphosphate hydrolases"/>
    <property type="match status" value="1"/>
</dbReference>
<evidence type="ECO:0000313" key="2">
    <source>
        <dbReference type="Proteomes" id="UP001549112"/>
    </source>
</evidence>